<keyword evidence="2" id="KW-0677">Repeat</keyword>
<gene>
    <name evidence="4" type="ORF">MCOS_LOCUS1775</name>
</gene>
<dbReference type="OrthoDB" id="18740at2759"/>
<dbReference type="AlphaFoldDB" id="A0A0R3U513"/>
<name>A0A0R3U513_MESCO</name>
<evidence type="ECO:0000313" key="5">
    <source>
        <dbReference type="Proteomes" id="UP000267029"/>
    </source>
</evidence>
<dbReference type="Proteomes" id="UP000267029">
    <property type="component" value="Unassembled WGS sequence"/>
</dbReference>
<dbReference type="EMBL" id="UXSR01000245">
    <property type="protein sequence ID" value="VDD75772.1"/>
    <property type="molecule type" value="Genomic_DNA"/>
</dbReference>
<evidence type="ECO:0000259" key="3">
    <source>
        <dbReference type="Pfam" id="PF17902"/>
    </source>
</evidence>
<reference evidence="4 5" key="1">
    <citation type="submission" date="2018-10" db="EMBL/GenBank/DDBJ databases">
        <authorList>
            <consortium name="Pathogen Informatics"/>
        </authorList>
    </citation>
    <scope>NUCLEOTIDE SEQUENCE [LARGE SCALE GENOMIC DNA]</scope>
</reference>
<feature type="domain" description="Desmoplakin SH3" evidence="3">
    <location>
        <begin position="248"/>
        <end position="296"/>
    </location>
</feature>
<dbReference type="Gene3D" id="1.20.58.60">
    <property type="match status" value="1"/>
</dbReference>
<protein>
    <recommendedName>
        <fullName evidence="3">Desmoplakin SH3 domain-containing protein</fullName>
    </recommendedName>
</protein>
<evidence type="ECO:0000256" key="2">
    <source>
        <dbReference type="ARBA" id="ARBA00022737"/>
    </source>
</evidence>
<dbReference type="Gene3D" id="2.30.30.40">
    <property type="entry name" value="SH3 Domains"/>
    <property type="match status" value="1"/>
</dbReference>
<dbReference type="InterPro" id="IPR041615">
    <property type="entry name" value="Desmoplakin_SH3"/>
</dbReference>
<keyword evidence="1" id="KW-0597">Phosphoprotein</keyword>
<proteinExistence type="predicted"/>
<evidence type="ECO:0000256" key="1">
    <source>
        <dbReference type="ARBA" id="ARBA00022553"/>
    </source>
</evidence>
<keyword evidence="5" id="KW-1185">Reference proteome</keyword>
<dbReference type="Pfam" id="PF17902">
    <property type="entry name" value="SH3_10"/>
    <property type="match status" value="1"/>
</dbReference>
<dbReference type="STRING" id="53468.A0A0R3U513"/>
<evidence type="ECO:0000313" key="4">
    <source>
        <dbReference type="EMBL" id="VDD75772.1"/>
    </source>
</evidence>
<organism evidence="4 5">
    <name type="scientific">Mesocestoides corti</name>
    <name type="common">Flatworm</name>
    <dbReference type="NCBI Taxonomy" id="53468"/>
    <lineage>
        <taxon>Eukaryota</taxon>
        <taxon>Metazoa</taxon>
        <taxon>Spiralia</taxon>
        <taxon>Lophotrochozoa</taxon>
        <taxon>Platyhelminthes</taxon>
        <taxon>Cestoda</taxon>
        <taxon>Eucestoda</taxon>
        <taxon>Cyclophyllidea</taxon>
        <taxon>Mesocestoididae</taxon>
        <taxon>Mesocestoides</taxon>
    </lineage>
</organism>
<sequence>MAICLGLATISHEIDDYAQVASDLRVGVNHMALDEERIRQERFFEGILELQKRIMQSEQSRERYGEQVEELKNCIRLNADVLTYLKSITKLEGPLTELTTKLTKAAVEASAPNAAPATVFANKALTENVANCWEYVAQLFSITHAHLNDAASYQKFYHTAHEVDAHINKMVGLAEMKMLLFDPQGTIDEALMLASELDDDNRELTLTWDKTCQLAEMGRRLRPIQNRISQVVCGRTVNNSSKGAPNVVMVKALINFSGPDFAIRKGEEMILVNNENPNFWKVRTTFGEREVPSVIFSTIGPNQEEVFKADSLQKKCISDWKRVLERTKGKLVKFYTTLFERFCKNDAVYFAHEDQMNEFLDDLDNILIAPNYDSGFLQNAYDTFTETLILLSSNRRPPRGAVTLTEGDIRAIHAPLRKIIDQANQVDRIQARVSMNAEEVQRYLKSVEDERQHIFNEIARME</sequence>
<accession>A0A0R3U513</accession>